<dbReference type="PANTHER" id="PTHR14969:SF62">
    <property type="entry name" value="DECAPRENYLPHOSPHORYL-5-PHOSPHORIBOSE PHOSPHATASE RV3807C-RELATED"/>
    <property type="match status" value="1"/>
</dbReference>
<feature type="transmembrane region" description="Helical" evidence="7">
    <location>
        <begin position="44"/>
        <end position="65"/>
    </location>
</feature>
<name>A0ABT8VR20_9FLAO</name>
<sequence length="226" mass="25878">MKINHKVLLPFIGVLLLSLCFFSFPKGEIVLAVNKTHTPFLNRFFAGVSSIGNTMSIFLFIAIVLRYKLKFLYFFVMAFLIESTIVILCKHLFFDGLPRPYLLFEAKGILTQINFVEGVRVNKRDSFPSGHTAYAFVIATFFALKIKKMLPAIGLCLFAMLVGISRMYLVQHFFMDVFAGAVVGISSAYIAIVLIKNSRKRTWYNMKIRFTPTHKNWFTLITFPDN</sequence>
<reference evidence="9" key="1">
    <citation type="submission" date="2023-07" db="EMBL/GenBank/DDBJ databases">
        <title>Wenyingzhuangia sp. chi5 genome sequencing and assembly.</title>
        <authorList>
            <person name="Park S."/>
        </authorList>
    </citation>
    <scope>NUCLEOTIDE SEQUENCE</scope>
    <source>
        <strain evidence="9">Chi5</strain>
    </source>
</reference>
<dbReference type="Gene3D" id="1.20.144.10">
    <property type="entry name" value="Phosphatidic acid phosphatase type 2/haloperoxidase"/>
    <property type="match status" value="1"/>
</dbReference>
<keyword evidence="5 7" id="KW-1133">Transmembrane helix</keyword>
<keyword evidence="3 7" id="KW-0812">Transmembrane</keyword>
<dbReference type="Proteomes" id="UP001168642">
    <property type="component" value="Unassembled WGS sequence"/>
</dbReference>
<gene>
    <name evidence="9" type="ORF">QVZ41_06035</name>
</gene>
<comment type="caution">
    <text evidence="9">The sequence shown here is derived from an EMBL/GenBank/DDBJ whole genome shotgun (WGS) entry which is preliminary data.</text>
</comment>
<feature type="transmembrane region" description="Helical" evidence="7">
    <location>
        <begin position="151"/>
        <end position="171"/>
    </location>
</feature>
<keyword evidence="2" id="KW-1003">Cell membrane</keyword>
<feature type="transmembrane region" description="Helical" evidence="7">
    <location>
        <begin position="177"/>
        <end position="195"/>
    </location>
</feature>
<evidence type="ECO:0000313" key="9">
    <source>
        <dbReference type="EMBL" id="MDO3694405.1"/>
    </source>
</evidence>
<evidence type="ECO:0000256" key="1">
    <source>
        <dbReference type="ARBA" id="ARBA00004651"/>
    </source>
</evidence>
<evidence type="ECO:0000256" key="3">
    <source>
        <dbReference type="ARBA" id="ARBA00022692"/>
    </source>
</evidence>
<feature type="domain" description="Phosphatidic acid phosphatase type 2/haloperoxidase" evidence="8">
    <location>
        <begin position="72"/>
        <end position="192"/>
    </location>
</feature>
<dbReference type="PANTHER" id="PTHR14969">
    <property type="entry name" value="SPHINGOSINE-1-PHOSPHATE PHOSPHOHYDROLASE"/>
    <property type="match status" value="1"/>
</dbReference>
<evidence type="ECO:0000256" key="5">
    <source>
        <dbReference type="ARBA" id="ARBA00022989"/>
    </source>
</evidence>
<dbReference type="Pfam" id="PF01569">
    <property type="entry name" value="PAP2"/>
    <property type="match status" value="1"/>
</dbReference>
<keyword evidence="10" id="KW-1185">Reference proteome</keyword>
<feature type="transmembrane region" description="Helical" evidence="7">
    <location>
        <begin position="72"/>
        <end position="94"/>
    </location>
</feature>
<dbReference type="SMART" id="SM00014">
    <property type="entry name" value="acidPPc"/>
    <property type="match status" value="1"/>
</dbReference>
<accession>A0ABT8VR20</accession>
<dbReference type="EMBL" id="JAUMIT010000002">
    <property type="protein sequence ID" value="MDO3694405.1"/>
    <property type="molecule type" value="Genomic_DNA"/>
</dbReference>
<evidence type="ECO:0000313" key="10">
    <source>
        <dbReference type="Proteomes" id="UP001168642"/>
    </source>
</evidence>
<organism evidence="9 10">
    <name type="scientific">Wenyingzhuangia gilva</name>
    <dbReference type="NCBI Taxonomy" id="3057677"/>
    <lineage>
        <taxon>Bacteria</taxon>
        <taxon>Pseudomonadati</taxon>
        <taxon>Bacteroidota</taxon>
        <taxon>Flavobacteriia</taxon>
        <taxon>Flavobacteriales</taxon>
        <taxon>Flavobacteriaceae</taxon>
        <taxon>Wenyingzhuangia</taxon>
    </lineage>
</organism>
<feature type="transmembrane region" description="Helical" evidence="7">
    <location>
        <begin position="126"/>
        <end position="144"/>
    </location>
</feature>
<evidence type="ECO:0000256" key="4">
    <source>
        <dbReference type="ARBA" id="ARBA00022801"/>
    </source>
</evidence>
<dbReference type="InterPro" id="IPR036938">
    <property type="entry name" value="PAP2/HPO_sf"/>
</dbReference>
<evidence type="ECO:0000256" key="2">
    <source>
        <dbReference type="ARBA" id="ARBA00022475"/>
    </source>
</evidence>
<feature type="transmembrane region" description="Helical" evidence="7">
    <location>
        <begin position="7"/>
        <end position="24"/>
    </location>
</feature>
<keyword evidence="6 7" id="KW-0472">Membrane</keyword>
<evidence type="ECO:0000256" key="6">
    <source>
        <dbReference type="ARBA" id="ARBA00023136"/>
    </source>
</evidence>
<dbReference type="InterPro" id="IPR000326">
    <property type="entry name" value="PAP2/HPO"/>
</dbReference>
<comment type="subcellular location">
    <subcellularLocation>
        <location evidence="1">Cell membrane</location>
        <topology evidence="1">Multi-pass membrane protein</topology>
    </subcellularLocation>
</comment>
<proteinExistence type="predicted"/>
<keyword evidence="4" id="KW-0378">Hydrolase</keyword>
<evidence type="ECO:0000259" key="8">
    <source>
        <dbReference type="SMART" id="SM00014"/>
    </source>
</evidence>
<evidence type="ECO:0000256" key="7">
    <source>
        <dbReference type="SAM" id="Phobius"/>
    </source>
</evidence>
<dbReference type="SUPFAM" id="SSF48317">
    <property type="entry name" value="Acid phosphatase/Vanadium-dependent haloperoxidase"/>
    <property type="match status" value="1"/>
</dbReference>
<dbReference type="CDD" id="cd01610">
    <property type="entry name" value="PAP2_like"/>
    <property type="match status" value="1"/>
</dbReference>
<dbReference type="RefSeq" id="WP_302883655.1">
    <property type="nucleotide sequence ID" value="NZ_JAUMIT010000002.1"/>
</dbReference>
<protein>
    <submittedName>
        <fullName evidence="9">Phosphatase PAP2 family protein</fullName>
    </submittedName>
</protein>